<dbReference type="Proteomes" id="UP000006790">
    <property type="component" value="Chromosome 8"/>
</dbReference>
<keyword evidence="5 6" id="KW-0539">Nucleus</keyword>
<dbReference type="HOGENOM" id="CLU_101423_1_0_1"/>
<dbReference type="GO" id="GO:0071051">
    <property type="term" value="P:poly(A)-dependent snoRNA 3'-end processing"/>
    <property type="evidence" value="ECO:0007669"/>
    <property type="project" value="EnsemblFungi"/>
</dbReference>
<sequence length="175" mass="20212">MEHINKIKPFIVHLNRQLKDLEPEIKKLTNQPLDDQLLSLTDEKERLKLSNKYAYVLSSLLFVYMKVLNVKDMTPIMAELSRVKSYMDKVKQLDLNQSEKESAAQEQQERAKTIIGSALGEIRSDAAISKVHFLGKHTKFENKRDQDELAKKVMSRLKQANKTKESTGKVSKRNK</sequence>
<dbReference type="RefSeq" id="XP_003648115.1">
    <property type="nucleotide sequence ID" value="XM_003648067.1"/>
</dbReference>
<dbReference type="FunCoup" id="G8JXX1">
    <property type="interactions" value="307"/>
</dbReference>
<keyword evidence="4 6" id="KW-0694">RNA-binding</keyword>
<dbReference type="GO" id="GO:0000973">
    <property type="term" value="P:post-transcriptional tethering of RNA polymerase II gene DNA at nuclear periphery"/>
    <property type="evidence" value="ECO:0007669"/>
    <property type="project" value="EnsemblFungi"/>
</dbReference>
<dbReference type="GO" id="GO:0000178">
    <property type="term" value="C:exosome (RNase complex)"/>
    <property type="evidence" value="ECO:0007669"/>
    <property type="project" value="TreeGrafter"/>
</dbReference>
<dbReference type="KEGG" id="erc:Ecym_8001"/>
<dbReference type="GeneID" id="11471563"/>
<comment type="subcellular location">
    <subcellularLocation>
        <location evidence="1 6">Nucleus</location>
    </subcellularLocation>
</comment>
<gene>
    <name evidence="8" type="ordered locus">Ecym_8001</name>
</gene>
<name>G8JXX1_ERECY</name>
<accession>G8JXX1</accession>
<reference evidence="9" key="1">
    <citation type="journal article" date="2012" name="G3 (Bethesda)">
        <title>Pichia sorbitophila, an interspecies yeast hybrid reveals early steps of genome resolution following polyploidization.</title>
        <authorList>
            <person name="Leh Louis V."/>
            <person name="Despons L."/>
            <person name="Friedrich A."/>
            <person name="Martin T."/>
            <person name="Durrens P."/>
            <person name="Casaregola S."/>
            <person name="Neuveglise C."/>
            <person name="Fairhead C."/>
            <person name="Marck C."/>
            <person name="Cruz J.A."/>
            <person name="Straub M.L."/>
            <person name="Kugler V."/>
            <person name="Sacerdot C."/>
            <person name="Uzunov Z."/>
            <person name="Thierry A."/>
            <person name="Weiss S."/>
            <person name="Bleykasten C."/>
            <person name="De Montigny J."/>
            <person name="Jacques N."/>
            <person name="Jung P."/>
            <person name="Lemaire M."/>
            <person name="Mallet S."/>
            <person name="Morel G."/>
            <person name="Richard G.F."/>
            <person name="Sarkar A."/>
            <person name="Savel G."/>
            <person name="Schacherer J."/>
            <person name="Seret M.L."/>
            <person name="Talla E."/>
            <person name="Samson G."/>
            <person name="Jubin C."/>
            <person name="Poulain J."/>
            <person name="Vacherie B."/>
            <person name="Barbe V."/>
            <person name="Pelletier E."/>
            <person name="Sherman D.J."/>
            <person name="Westhof E."/>
            <person name="Weissenbach J."/>
            <person name="Baret P.V."/>
            <person name="Wincker P."/>
            <person name="Gaillardin C."/>
            <person name="Dujon B."/>
            <person name="Souciet J.L."/>
        </authorList>
    </citation>
    <scope>NUCLEOTIDE SEQUENCE [LARGE SCALE GENOMIC DNA]</scope>
    <source>
        <strain evidence="9">CBS 270.75 / DBVPG 7215 / KCTC 17166 / NRRL Y-17582</strain>
    </source>
</reference>
<evidence type="ECO:0000256" key="1">
    <source>
        <dbReference type="ARBA" id="ARBA00004123"/>
    </source>
</evidence>
<evidence type="ECO:0000256" key="7">
    <source>
        <dbReference type="SAM" id="MobiDB-lite"/>
    </source>
</evidence>
<dbReference type="EMBL" id="CP002504">
    <property type="protein sequence ID" value="AET41298.1"/>
    <property type="molecule type" value="Genomic_DNA"/>
</dbReference>
<evidence type="ECO:0000256" key="2">
    <source>
        <dbReference type="ARBA" id="ARBA00009154"/>
    </source>
</evidence>
<dbReference type="GO" id="GO:0000467">
    <property type="term" value="P:exonucleolytic trimming to generate mature 3'-end of 5.8S rRNA from tricistronic rRNA transcript (SSU-rRNA, 5.8S rRNA, LSU-rRNA)"/>
    <property type="evidence" value="ECO:0007669"/>
    <property type="project" value="EnsemblFungi"/>
</dbReference>
<dbReference type="InterPro" id="IPR007146">
    <property type="entry name" value="Sas10/Utp3/C1D"/>
</dbReference>
<dbReference type="OMA" id="FQGTHTK"/>
<evidence type="ECO:0000313" key="9">
    <source>
        <dbReference type="Proteomes" id="UP000006790"/>
    </source>
</evidence>
<feature type="region of interest" description="Disordered" evidence="7">
    <location>
        <begin position="156"/>
        <end position="175"/>
    </location>
</feature>
<dbReference type="Pfam" id="PF04000">
    <property type="entry name" value="Sas10_Utp3"/>
    <property type="match status" value="1"/>
</dbReference>
<dbReference type="GO" id="GO:0071039">
    <property type="term" value="P:nuclear polyadenylation-dependent CUT catabolic process"/>
    <property type="evidence" value="ECO:0007669"/>
    <property type="project" value="EnsemblFungi"/>
</dbReference>
<comment type="similarity">
    <text evidence="2 6">Belongs to the C1D family.</text>
</comment>
<dbReference type="AlphaFoldDB" id="G8JXX1"/>
<dbReference type="GO" id="GO:0034475">
    <property type="term" value="P:U4 snRNA 3'-end processing"/>
    <property type="evidence" value="ECO:0007669"/>
    <property type="project" value="EnsemblFungi"/>
</dbReference>
<dbReference type="PANTHER" id="PTHR15341:SF3">
    <property type="entry name" value="NUCLEAR NUCLEIC ACID-BINDING PROTEIN C1D"/>
    <property type="match status" value="1"/>
</dbReference>
<evidence type="ECO:0000256" key="3">
    <source>
        <dbReference type="ARBA" id="ARBA00022552"/>
    </source>
</evidence>
<dbReference type="GO" id="GO:0071028">
    <property type="term" value="P:nuclear mRNA surveillance"/>
    <property type="evidence" value="ECO:0007669"/>
    <property type="project" value="EnsemblFungi"/>
</dbReference>
<evidence type="ECO:0000256" key="4">
    <source>
        <dbReference type="ARBA" id="ARBA00022884"/>
    </source>
</evidence>
<dbReference type="GO" id="GO:0034476">
    <property type="term" value="P:U5 snRNA 3'-end processing"/>
    <property type="evidence" value="ECO:0007669"/>
    <property type="project" value="EnsemblFungi"/>
</dbReference>
<dbReference type="GO" id="GO:0005730">
    <property type="term" value="C:nucleolus"/>
    <property type="evidence" value="ECO:0007669"/>
    <property type="project" value="TreeGrafter"/>
</dbReference>
<protein>
    <recommendedName>
        <fullName evidence="6">Exosome complex protein</fullName>
    </recommendedName>
</protein>
<proteinExistence type="inferred from homology"/>
<organism evidence="8 9">
    <name type="scientific">Eremothecium cymbalariae (strain CBS 270.75 / DBVPG 7215 / KCTC 17166 / NRRL Y-17582)</name>
    <name type="common">Yeast</name>
    <dbReference type="NCBI Taxonomy" id="931890"/>
    <lineage>
        <taxon>Eukaryota</taxon>
        <taxon>Fungi</taxon>
        <taxon>Dikarya</taxon>
        <taxon>Ascomycota</taxon>
        <taxon>Saccharomycotina</taxon>
        <taxon>Saccharomycetes</taxon>
        <taxon>Saccharomycetales</taxon>
        <taxon>Saccharomycetaceae</taxon>
        <taxon>Eremothecium</taxon>
    </lineage>
</organism>
<evidence type="ECO:0000256" key="5">
    <source>
        <dbReference type="ARBA" id="ARBA00023242"/>
    </source>
</evidence>
<dbReference type="GO" id="GO:0030234">
    <property type="term" value="F:enzyme regulator activity"/>
    <property type="evidence" value="ECO:0007669"/>
    <property type="project" value="EnsemblFungi"/>
</dbReference>
<dbReference type="GO" id="GO:0071035">
    <property type="term" value="P:nuclear polyadenylation-dependent rRNA catabolic process"/>
    <property type="evidence" value="ECO:0007669"/>
    <property type="project" value="EnsemblFungi"/>
</dbReference>
<dbReference type="GO" id="GO:0003690">
    <property type="term" value="F:double-stranded DNA binding"/>
    <property type="evidence" value="ECO:0007669"/>
    <property type="project" value="EnsemblFungi"/>
</dbReference>
<comment type="function">
    <text evidence="6">Required for exosome-dependent processing of pre-rRNA and small nucleolar RNA (snRNA) precursors. Involved in processing of 35S pre-rRNA at the A0, A1 and A2 sites.</text>
</comment>
<evidence type="ECO:0000256" key="6">
    <source>
        <dbReference type="RuleBase" id="RU368003"/>
    </source>
</evidence>
<evidence type="ECO:0000313" key="8">
    <source>
        <dbReference type="EMBL" id="AET41298.1"/>
    </source>
</evidence>
<keyword evidence="9" id="KW-1185">Reference proteome</keyword>
<dbReference type="GO" id="GO:0003725">
    <property type="term" value="F:double-stranded RNA binding"/>
    <property type="evidence" value="ECO:0007669"/>
    <property type="project" value="EnsemblFungi"/>
</dbReference>
<dbReference type="STRING" id="931890.G8JXX1"/>
<dbReference type="eggNOG" id="KOG4835">
    <property type="taxonomic scope" value="Eukaryota"/>
</dbReference>
<keyword evidence="3 6" id="KW-0698">rRNA processing</keyword>
<dbReference type="InterPro" id="IPR011082">
    <property type="entry name" value="Exosome-assoc_fac/DNA_repair"/>
</dbReference>
<dbReference type="PANTHER" id="PTHR15341">
    <property type="entry name" value="SUN-COR STEROID HORMONE RECEPTOR CO-REPRESSOR"/>
    <property type="match status" value="1"/>
</dbReference>
<dbReference type="OrthoDB" id="1421013at2759"/>
<dbReference type="GO" id="GO:0044877">
    <property type="term" value="F:protein-containing complex binding"/>
    <property type="evidence" value="ECO:0007669"/>
    <property type="project" value="EnsemblFungi"/>
</dbReference>
<dbReference type="InParanoid" id="G8JXX1"/>